<evidence type="ECO:0000313" key="12">
    <source>
        <dbReference type="Proteomes" id="UP000215188"/>
    </source>
</evidence>
<comment type="similarity">
    <text evidence="2 9">Belongs to the uroporphyrinogen-III synthase family.</text>
</comment>
<evidence type="ECO:0000256" key="6">
    <source>
        <dbReference type="ARBA" id="ARBA00037589"/>
    </source>
</evidence>
<dbReference type="AlphaFoldDB" id="A0A229FXG2"/>
<evidence type="ECO:0000256" key="7">
    <source>
        <dbReference type="ARBA" id="ARBA00040167"/>
    </source>
</evidence>
<dbReference type="PANTHER" id="PTHR38042:SF1">
    <property type="entry name" value="UROPORPHYRINOGEN-III SYNTHASE, CHLOROPLASTIC"/>
    <property type="match status" value="1"/>
</dbReference>
<dbReference type="InterPro" id="IPR039793">
    <property type="entry name" value="UROS/Hem4"/>
</dbReference>
<accession>A0A229FXG2</accession>
<dbReference type="RefSeq" id="WP_089515366.1">
    <property type="nucleotide sequence ID" value="NZ_NJGG01000001.1"/>
</dbReference>
<evidence type="ECO:0000256" key="5">
    <source>
        <dbReference type="ARBA" id="ARBA00023244"/>
    </source>
</evidence>
<name>A0A229FXG2_9BURK</name>
<dbReference type="UniPathway" id="UPA00251">
    <property type="reaction ID" value="UER00320"/>
</dbReference>
<evidence type="ECO:0000256" key="2">
    <source>
        <dbReference type="ARBA" id="ARBA00008133"/>
    </source>
</evidence>
<dbReference type="PANTHER" id="PTHR38042">
    <property type="entry name" value="UROPORPHYRINOGEN-III SYNTHASE, CHLOROPLASTIC"/>
    <property type="match status" value="1"/>
</dbReference>
<keyword evidence="4 9" id="KW-0456">Lyase</keyword>
<evidence type="ECO:0000259" key="10">
    <source>
        <dbReference type="Pfam" id="PF02602"/>
    </source>
</evidence>
<comment type="catalytic activity">
    <reaction evidence="8 9">
        <text>hydroxymethylbilane = uroporphyrinogen III + H2O</text>
        <dbReference type="Rhea" id="RHEA:18965"/>
        <dbReference type="ChEBI" id="CHEBI:15377"/>
        <dbReference type="ChEBI" id="CHEBI:57308"/>
        <dbReference type="ChEBI" id="CHEBI:57845"/>
        <dbReference type="EC" id="4.2.1.75"/>
    </reaction>
</comment>
<comment type="function">
    <text evidence="6 9">Catalyzes cyclization of the linear tetrapyrrole, hydroxymethylbilane, to the macrocyclic uroporphyrinogen III.</text>
</comment>
<comment type="pathway">
    <text evidence="1 9">Porphyrin-containing compound metabolism; protoporphyrin-IX biosynthesis; coproporphyrinogen-III from 5-aminolevulinate: step 3/4.</text>
</comment>
<dbReference type="SUPFAM" id="SSF69618">
    <property type="entry name" value="HemD-like"/>
    <property type="match status" value="1"/>
</dbReference>
<dbReference type="InterPro" id="IPR003754">
    <property type="entry name" value="4pyrrol_synth_uPrphyn_synth"/>
</dbReference>
<evidence type="ECO:0000256" key="8">
    <source>
        <dbReference type="ARBA" id="ARBA00048617"/>
    </source>
</evidence>
<dbReference type="Pfam" id="PF02602">
    <property type="entry name" value="HEM4"/>
    <property type="match status" value="1"/>
</dbReference>
<dbReference type="GO" id="GO:0006780">
    <property type="term" value="P:uroporphyrinogen III biosynthetic process"/>
    <property type="evidence" value="ECO:0007669"/>
    <property type="project" value="UniProtKB-UniRule"/>
</dbReference>
<dbReference type="GO" id="GO:0006782">
    <property type="term" value="P:protoporphyrinogen IX biosynthetic process"/>
    <property type="evidence" value="ECO:0007669"/>
    <property type="project" value="UniProtKB-UniRule"/>
</dbReference>
<proteinExistence type="inferred from homology"/>
<dbReference type="Proteomes" id="UP000215188">
    <property type="component" value="Unassembled WGS sequence"/>
</dbReference>
<dbReference type="InterPro" id="IPR036108">
    <property type="entry name" value="4pyrrol_syn_uPrphyn_synt_sf"/>
</dbReference>
<dbReference type="EC" id="4.2.1.75" evidence="3 9"/>
<evidence type="ECO:0000256" key="3">
    <source>
        <dbReference type="ARBA" id="ARBA00013109"/>
    </source>
</evidence>
<protein>
    <recommendedName>
        <fullName evidence="7 9">Uroporphyrinogen-III synthase</fullName>
        <ecNumber evidence="3 9">4.2.1.75</ecNumber>
    </recommendedName>
</protein>
<evidence type="ECO:0000313" key="11">
    <source>
        <dbReference type="EMBL" id="OXL16340.1"/>
    </source>
</evidence>
<dbReference type="EMBL" id="NJGG01000001">
    <property type="protein sequence ID" value="OXL16340.1"/>
    <property type="molecule type" value="Genomic_DNA"/>
</dbReference>
<gene>
    <name evidence="11" type="ORF">AOC33_04540</name>
</gene>
<keyword evidence="5 9" id="KW-0627">Porphyrin biosynthesis</keyword>
<dbReference type="GO" id="GO:0004852">
    <property type="term" value="F:uroporphyrinogen-III synthase activity"/>
    <property type="evidence" value="ECO:0007669"/>
    <property type="project" value="UniProtKB-UniRule"/>
</dbReference>
<dbReference type="CDD" id="cd06578">
    <property type="entry name" value="HemD"/>
    <property type="match status" value="1"/>
</dbReference>
<dbReference type="OrthoDB" id="9787650at2"/>
<keyword evidence="12" id="KW-1185">Reference proteome</keyword>
<dbReference type="Gene3D" id="3.40.50.10090">
    <property type="match status" value="2"/>
</dbReference>
<sequence length="266" mass="29918">MPTIVLTRPLGQSLRLGELLHRKFPMLEQIQLPLLSIVPNENPVDAKRLKELLLTTDLAVFVSPNAIECSMRLLQEEWPKNIPVAVVGGGSLETLSHHGITAQHDYTIYSPSNPSEWDSEGLWKILNQSQASWAGKKILFLKGMGGRAWLGEQFLLQGAEIHSVLTYKRVPLVDDSPAWLGLKKSIPSDSICLMTSSEAARHFAQFLKENSSWAMSWLNEAMMLCTHERITQVCTELGFKNIDQCAPGDDQLLVKIDQWYVNKIRN</sequence>
<evidence type="ECO:0000256" key="4">
    <source>
        <dbReference type="ARBA" id="ARBA00023239"/>
    </source>
</evidence>
<evidence type="ECO:0000256" key="1">
    <source>
        <dbReference type="ARBA" id="ARBA00004772"/>
    </source>
</evidence>
<feature type="domain" description="Tetrapyrrole biosynthesis uroporphyrinogen III synthase" evidence="10">
    <location>
        <begin position="30"/>
        <end position="242"/>
    </location>
</feature>
<comment type="caution">
    <text evidence="11">The sequence shown here is derived from an EMBL/GenBank/DDBJ whole genome shotgun (WGS) entry which is preliminary data.</text>
</comment>
<evidence type="ECO:0000256" key="9">
    <source>
        <dbReference type="RuleBase" id="RU366031"/>
    </source>
</evidence>
<reference evidence="11 12" key="1">
    <citation type="submission" date="2017-06" db="EMBL/GenBank/DDBJ databases">
        <title>Reclassification of a Polynucleobacter cosmopolitanus strain isolated from tropical Lake Victoria as Polynucleobacter victoriensis comb. nov.</title>
        <authorList>
            <person name="Hahn M.W."/>
        </authorList>
    </citation>
    <scope>NUCLEOTIDE SEQUENCE [LARGE SCALE GENOMIC DNA]</scope>
    <source>
        <strain evidence="11 12">MWH-MoIso2</strain>
    </source>
</reference>
<organism evidence="11 12">
    <name type="scientific">Polynucleobacter cosmopolitanus</name>
    <dbReference type="NCBI Taxonomy" id="351345"/>
    <lineage>
        <taxon>Bacteria</taxon>
        <taxon>Pseudomonadati</taxon>
        <taxon>Pseudomonadota</taxon>
        <taxon>Betaproteobacteria</taxon>
        <taxon>Burkholderiales</taxon>
        <taxon>Burkholderiaceae</taxon>
        <taxon>Polynucleobacter</taxon>
    </lineage>
</organism>